<dbReference type="EMBL" id="KI691998">
    <property type="protein sequence ID" value="ETM50393.1"/>
    <property type="molecule type" value="Genomic_DNA"/>
</dbReference>
<reference evidence="1" key="1">
    <citation type="submission" date="2013-11" db="EMBL/GenBank/DDBJ databases">
        <title>The Genome Sequence of Phytophthora parasitica IAC_01/95.</title>
        <authorList>
            <consortium name="The Broad Institute Genomics Platform"/>
            <person name="Russ C."/>
            <person name="Tyler B."/>
            <person name="Panabieres F."/>
            <person name="Shan W."/>
            <person name="Tripathy S."/>
            <person name="Grunwald N."/>
            <person name="Machado M."/>
            <person name="Johnson C.S."/>
            <person name="Arredondo F."/>
            <person name="Hong C."/>
            <person name="Coffey M."/>
            <person name="Young S.K."/>
            <person name="Zeng Q."/>
            <person name="Gargeya S."/>
            <person name="Fitzgerald M."/>
            <person name="Abouelleil A."/>
            <person name="Alvarado L."/>
            <person name="Chapman S.B."/>
            <person name="Gainer-Dewar J."/>
            <person name="Goldberg J."/>
            <person name="Griggs A."/>
            <person name="Gujja S."/>
            <person name="Hansen M."/>
            <person name="Howarth C."/>
            <person name="Imamovic A."/>
            <person name="Ireland A."/>
            <person name="Larimer J."/>
            <person name="McCowan C."/>
            <person name="Murphy C."/>
            <person name="Pearson M."/>
            <person name="Poon T.W."/>
            <person name="Priest M."/>
            <person name="Roberts A."/>
            <person name="Saif S."/>
            <person name="Shea T."/>
            <person name="Sykes S."/>
            <person name="Wortman J."/>
            <person name="Nusbaum C."/>
            <person name="Birren B."/>
        </authorList>
    </citation>
    <scope>NUCLEOTIDE SEQUENCE [LARGE SCALE GENOMIC DNA]</scope>
    <source>
        <strain evidence="1">IAC_01/95</strain>
    </source>
</reference>
<dbReference type="VEuPathDB" id="FungiDB:PPTG_10357"/>
<sequence length="471" mass="53140">MAPFLNLQNVALCSALEEKFGSVFYAKLTKAQQDKGSKRSAAFNDLGNQKTQQFIAAVVRRAVAVITSIVKENGNVGYDERFSSQGGTTDVGMHTGERPRDTCSPLVQTVIDQSLCCGQGPFRKTMVMFKMNLLQLYVTETQDTFGREINIKDGCASVDNMFFMLQDVVQSAIELLESGYDVSSLNEKCSRLRATIEEFVNALNQQTMIRYRPPSSTVTKQLNTLECGVNVDSPKRDWECNTLENSETRHNRVLTNPERCWFLDGVTCSLETLLQWGQADATPKSYKCTLVLRTFETFMFERSLKLSGDADHILRGAALTWADSTGVILNPFNATSISIVDSFIEQMPQSVADFQWMNAWPGQGSLRSYPKQQLRKLQCILLDDKLPWSHSCVETIVRQTLYQIGDLTEEDSKMLWKTDMLEEESGLQTFCAVLKLAANKLEQTPRCFENIPLLSELSGYLHQFTRDMQNL</sequence>
<organism evidence="1">
    <name type="scientific">Phytophthora nicotianae</name>
    <name type="common">Potato buckeye rot agent</name>
    <name type="synonym">Phytophthora parasitica</name>
    <dbReference type="NCBI Taxonomy" id="4792"/>
    <lineage>
        <taxon>Eukaryota</taxon>
        <taxon>Sar</taxon>
        <taxon>Stramenopiles</taxon>
        <taxon>Oomycota</taxon>
        <taxon>Peronosporomycetes</taxon>
        <taxon>Peronosporales</taxon>
        <taxon>Peronosporaceae</taxon>
        <taxon>Phytophthora</taxon>
    </lineage>
</organism>
<dbReference type="AlphaFoldDB" id="W2NR23"/>
<protein>
    <submittedName>
        <fullName evidence="1">Uncharacterized protein</fullName>
    </submittedName>
</protein>
<accession>W2NR23</accession>
<dbReference type="Proteomes" id="UP000054532">
    <property type="component" value="Unassembled WGS sequence"/>
</dbReference>
<name>W2NR23_PHYNI</name>
<evidence type="ECO:0000313" key="1">
    <source>
        <dbReference type="EMBL" id="ETM50393.1"/>
    </source>
</evidence>
<gene>
    <name evidence="1" type="ORF">L914_05577</name>
</gene>
<proteinExistence type="predicted"/>